<sequence>MNTFNTSHTDLSRCDAFLSEVNRIARQHGMRPLGAVYTQDPLLGLHVRVVADFASQPGDSDWTRIDRRVPAVIPAVDGYLAVYWISVWCELCETIRSDRWFDVDKVAGCLLWLSPLADRAGALRKVLRMALAAFEADPQDYDDRPPVQVRGENMKQARL</sequence>
<dbReference type="Proteomes" id="UP000035352">
    <property type="component" value="Chromosome"/>
</dbReference>
<name>A0A0G3BMM1_9BURK</name>
<keyword evidence="2" id="KW-1185">Reference proteome</keyword>
<accession>A0A0G3BMM1</accession>
<dbReference type="RefSeq" id="WP_047195985.1">
    <property type="nucleotide sequence ID" value="NZ_CP011371.1"/>
</dbReference>
<evidence type="ECO:0000313" key="2">
    <source>
        <dbReference type="Proteomes" id="UP000035352"/>
    </source>
</evidence>
<protein>
    <submittedName>
        <fullName evidence="1">Uncharacterized protein</fullName>
    </submittedName>
</protein>
<proteinExistence type="predicted"/>
<gene>
    <name evidence="1" type="ORF">AAW51_3976</name>
</gene>
<dbReference type="EMBL" id="CP011371">
    <property type="protein sequence ID" value="AKJ30667.1"/>
    <property type="molecule type" value="Genomic_DNA"/>
</dbReference>
<dbReference type="STRING" id="413882.AAW51_3976"/>
<dbReference type="AlphaFoldDB" id="A0A0G3BMM1"/>
<evidence type="ECO:0000313" key="1">
    <source>
        <dbReference type="EMBL" id="AKJ30667.1"/>
    </source>
</evidence>
<reference evidence="1 2" key="1">
    <citation type="submission" date="2015-05" db="EMBL/GenBank/DDBJ databases">
        <authorList>
            <person name="Tang B."/>
            <person name="Yu Y."/>
        </authorList>
    </citation>
    <scope>NUCLEOTIDE SEQUENCE [LARGE SCALE GENOMIC DNA]</scope>
    <source>
        <strain evidence="1 2">DSM 7029</strain>
    </source>
</reference>
<dbReference type="KEGG" id="pbh:AAW51_3976"/>
<organism evidence="1 2">
    <name type="scientific">Caldimonas brevitalea</name>
    <dbReference type="NCBI Taxonomy" id="413882"/>
    <lineage>
        <taxon>Bacteria</taxon>
        <taxon>Pseudomonadati</taxon>
        <taxon>Pseudomonadota</taxon>
        <taxon>Betaproteobacteria</taxon>
        <taxon>Burkholderiales</taxon>
        <taxon>Sphaerotilaceae</taxon>
        <taxon>Caldimonas</taxon>
    </lineage>
</organism>